<feature type="chain" id="PRO_5034072032" evidence="1">
    <location>
        <begin position="20"/>
        <end position="113"/>
    </location>
</feature>
<organism evidence="2">
    <name type="scientific">Castor canadensis</name>
    <name type="common">American beaver</name>
    <dbReference type="NCBI Taxonomy" id="51338"/>
    <lineage>
        <taxon>Eukaryota</taxon>
        <taxon>Metazoa</taxon>
        <taxon>Chordata</taxon>
        <taxon>Craniata</taxon>
        <taxon>Vertebrata</taxon>
        <taxon>Euteleostomi</taxon>
        <taxon>Mammalia</taxon>
        <taxon>Eutheria</taxon>
        <taxon>Euarchontoglires</taxon>
        <taxon>Glires</taxon>
        <taxon>Rodentia</taxon>
        <taxon>Castorimorpha</taxon>
        <taxon>Castoridae</taxon>
        <taxon>Castor</taxon>
    </lineage>
</organism>
<accession>A0A8C0WBD5</accession>
<proteinExistence type="predicted"/>
<sequence>MDWLLFLLLPGTLLVLCNSFFCTSCDEFVGKTCRRNLDVCEPKYPDFACQTKEVYIQHFTGDYVYQYSILRCPKRCVEYVRITKWEKNVFSCCYENHCNNLSASNIVQLEERK</sequence>
<name>A0A8C0WBD5_CASCN</name>
<evidence type="ECO:0000313" key="2">
    <source>
        <dbReference type="Ensembl" id="ENSCCNP00000007883.1"/>
    </source>
</evidence>
<dbReference type="AlphaFoldDB" id="A0A8C0WBD5"/>
<protein>
    <submittedName>
        <fullName evidence="2">Uncharacterized protein</fullName>
    </submittedName>
</protein>
<keyword evidence="1" id="KW-0732">Signal</keyword>
<reference evidence="2" key="1">
    <citation type="submission" date="2023-09" db="UniProtKB">
        <authorList>
            <consortium name="Ensembl"/>
        </authorList>
    </citation>
    <scope>IDENTIFICATION</scope>
</reference>
<feature type="signal peptide" evidence="1">
    <location>
        <begin position="1"/>
        <end position="19"/>
    </location>
</feature>
<dbReference type="Ensembl" id="ENSCCNT00000010422.1">
    <property type="protein sequence ID" value="ENSCCNP00000007883.1"/>
    <property type="gene ID" value="ENSCCNG00000008381.1"/>
</dbReference>
<evidence type="ECO:0000256" key="1">
    <source>
        <dbReference type="SAM" id="SignalP"/>
    </source>
</evidence>